<feature type="transmembrane region" description="Helical" evidence="8">
    <location>
        <begin position="1385"/>
        <end position="1406"/>
    </location>
</feature>
<evidence type="ECO:0000256" key="1">
    <source>
        <dbReference type="ARBA" id="ARBA00004141"/>
    </source>
</evidence>
<feature type="domain" description="ABC transporter" evidence="9">
    <location>
        <begin position="69"/>
        <end position="331"/>
    </location>
</feature>
<feature type="transmembrane region" description="Helical" evidence="8">
    <location>
        <begin position="476"/>
        <end position="495"/>
    </location>
</feature>
<dbReference type="EMBL" id="HBEN01012232">
    <property type="protein sequence ID" value="CAD8447632.1"/>
    <property type="molecule type" value="Transcribed_RNA"/>
</dbReference>
<dbReference type="PROSITE" id="PS00211">
    <property type="entry name" value="ABC_TRANSPORTER_1"/>
    <property type="match status" value="2"/>
</dbReference>
<feature type="transmembrane region" description="Helical" evidence="8">
    <location>
        <begin position="1252"/>
        <end position="1277"/>
    </location>
</feature>
<dbReference type="GO" id="GO:0016887">
    <property type="term" value="F:ATP hydrolysis activity"/>
    <property type="evidence" value="ECO:0007669"/>
    <property type="project" value="InterPro"/>
</dbReference>
<dbReference type="InterPro" id="IPR013525">
    <property type="entry name" value="ABC2_TM"/>
</dbReference>
<accession>A0A7S0GY71</accession>
<evidence type="ECO:0000256" key="6">
    <source>
        <dbReference type="ARBA" id="ARBA00022989"/>
    </source>
</evidence>
<dbReference type="InterPro" id="IPR003593">
    <property type="entry name" value="AAA+_ATPase"/>
</dbReference>
<keyword evidence="5" id="KW-0067">ATP-binding</keyword>
<evidence type="ECO:0000256" key="7">
    <source>
        <dbReference type="ARBA" id="ARBA00023136"/>
    </source>
</evidence>
<proteinExistence type="predicted"/>
<feature type="transmembrane region" description="Helical" evidence="8">
    <location>
        <begin position="1289"/>
        <end position="1311"/>
    </location>
</feature>
<dbReference type="PROSITE" id="PS50893">
    <property type="entry name" value="ABC_TRANSPORTER_2"/>
    <property type="match status" value="2"/>
</dbReference>
<dbReference type="PANTHER" id="PTHR19241">
    <property type="entry name" value="ATP-BINDING CASSETTE TRANSPORTER"/>
    <property type="match status" value="1"/>
</dbReference>
<evidence type="ECO:0000256" key="5">
    <source>
        <dbReference type="ARBA" id="ARBA00022840"/>
    </source>
</evidence>
<dbReference type="InterPro" id="IPR043926">
    <property type="entry name" value="ABCG_dom"/>
</dbReference>
<dbReference type="GO" id="GO:0016020">
    <property type="term" value="C:membrane"/>
    <property type="evidence" value="ECO:0007669"/>
    <property type="project" value="UniProtKB-SubCell"/>
</dbReference>
<dbReference type="Pfam" id="PF19055">
    <property type="entry name" value="ABC2_membrane_7"/>
    <property type="match status" value="1"/>
</dbReference>
<keyword evidence="6 8" id="KW-1133">Transmembrane helix</keyword>
<comment type="subcellular location">
    <subcellularLocation>
        <location evidence="1">Membrane</location>
        <topology evidence="1">Multi-pass membrane protein</topology>
    </subcellularLocation>
</comment>
<sequence>MTLDADAKAPVADKLSAYLAVLKREAEVYGARPKVELKCDFSYTLSLPASKVDRDIVTVPEVFAGAAVAPFKALARAVGAAPKEEGKNAITEFPVLQDVQCAFRPGEITLVLAPPGHGKTALLKALAGCLPAGSLPESAVTYGGLTASELKQKGVSVNRLCAYVEQVDTHLPFLTVRETAAFSHDNSCPPPPDTEEGAALHRDKLRAVTDLLALEGCIDTIIGDDLVRGVSGGEKKRVTIAETLVTNARVLCMDEISTGLDAAVTFNIIAALRAWARSTEGTAVVALLQPTPEVFDQFDHLLLLREGAPVYHGPRKDAAAYFGKLGFAAPAPNSGEDVADWLVNLVASPAKALARTGSTADLSSLEKSTGTPLTTKALKTAWRESGELFEKSTKTNAAPDGRDVELATDFAKAQYGINFPHSAYTQFLWVLKRQFQITIRNKLFMTARVGAAVMTSLILGSVWFDLPKERGFEKLGMLLFCVLHISFSNFSELTFSVEQKYVAYKHLDNKMFPGVAYIAAWSMVHLPIALMETAVFSCVLYPMVGLSLTIGNWAFFYLNLVLANVAMASFFRIVALVAPDMEAAQTFPGPVIAVFIIFAGFLITPSKMGALKFVYYISLFAYSLRSLCQNEFLSDSYDAKVAINPVVQIEYLAANPADATTPVATLCANGAFPCTTMGKAIMAQIQIDDDTRWLWGGAAFCAGFFALTFIGATRALEKIRIVMNVGSSRAGTDEEAEREAGETSIAIKPVGSKAKLADPNDVDLEQHAVKFTAMSIAWRDLEYTVNIAKEAGGGTKQLLQSVTSAARPNRMLALMGASGAGKTTLLDVIAGRKTGGTRKGTITLNGHEVEKETFARCTAYCEQMDLHNEFATVAEALEFSAKLRLGDGTTAEARHGFVSEALDILELRPLAGRMIGSSGSANGLSPGQRKVLTVAVELVSNAPVFFLDEPTSGLDSRAALIVMTEVHKVAKMGRTVISTIHQPSREIFLMFDDLLLLQRGGWQVYFGPLGANRANAFVEYMERLPVAANSTSASYKLPDGMNPASWMLDVLGGTDSSNAGGADADSKATGVLLDGLELETHFKNSSAGKAASALVEELSSPPPGSEMFAFSSPYARSFFTQLVTILTRSHLGQMRDVGYNCGRIGVLFVLYILFGVIYLDLDTSDEGGVQSMVSVVFMTTIFTGIICMNAVMPVRVRERAVSFRERSSFMYDGVPYAISHALIEIPWVTLIALITVTPLYFLVGMVPTAESFFFHVLINVLVSYSFLSVGQTIACLCSTIQTAQAGTGAFIPIAFLFGGLYLPLPQIPVYWKWAYYINPVAFAIQSVVAPQFQHRDGCSVYDPATGEGTCPTIVAFRGTYFEQVDSLLYVEDKYDVTYAGRWLPAVWLVCFCLGAQALHVAAAKFVNTVNR</sequence>
<evidence type="ECO:0000256" key="8">
    <source>
        <dbReference type="SAM" id="Phobius"/>
    </source>
</evidence>
<feature type="transmembrane region" description="Helical" evidence="8">
    <location>
        <begin position="553"/>
        <end position="575"/>
    </location>
</feature>
<evidence type="ECO:0000256" key="4">
    <source>
        <dbReference type="ARBA" id="ARBA00022741"/>
    </source>
</evidence>
<evidence type="ECO:0000259" key="9">
    <source>
        <dbReference type="PROSITE" id="PS50893"/>
    </source>
</evidence>
<dbReference type="SUPFAM" id="SSF52540">
    <property type="entry name" value="P-loop containing nucleoside triphosphate hydrolases"/>
    <property type="match status" value="2"/>
</dbReference>
<dbReference type="GO" id="GO:0071944">
    <property type="term" value="C:cell periphery"/>
    <property type="evidence" value="ECO:0007669"/>
    <property type="project" value="UniProtKB-ARBA"/>
</dbReference>
<feature type="transmembrane region" description="Helical" evidence="8">
    <location>
        <begin position="693"/>
        <end position="713"/>
    </location>
</feature>
<evidence type="ECO:0000256" key="2">
    <source>
        <dbReference type="ARBA" id="ARBA00022448"/>
    </source>
</evidence>
<protein>
    <recommendedName>
        <fullName evidence="9">ABC transporter domain-containing protein</fullName>
    </recommendedName>
</protein>
<feature type="transmembrane region" description="Helical" evidence="8">
    <location>
        <begin position="515"/>
        <end position="541"/>
    </location>
</feature>
<organism evidence="10">
    <name type="scientific">Micromonas pusilla</name>
    <name type="common">Picoplanktonic green alga</name>
    <name type="synonym">Chromulina pusilla</name>
    <dbReference type="NCBI Taxonomy" id="38833"/>
    <lineage>
        <taxon>Eukaryota</taxon>
        <taxon>Viridiplantae</taxon>
        <taxon>Chlorophyta</taxon>
        <taxon>Mamiellophyceae</taxon>
        <taxon>Mamiellales</taxon>
        <taxon>Mamiellaceae</taxon>
        <taxon>Micromonas</taxon>
    </lineage>
</organism>
<gene>
    <name evidence="10" type="ORF">MSP1401_LOCUS10169</name>
</gene>
<dbReference type="InterPro" id="IPR017871">
    <property type="entry name" value="ABC_transporter-like_CS"/>
</dbReference>
<evidence type="ECO:0000256" key="3">
    <source>
        <dbReference type="ARBA" id="ARBA00022692"/>
    </source>
</evidence>
<dbReference type="GO" id="GO:0140359">
    <property type="term" value="F:ABC-type transporter activity"/>
    <property type="evidence" value="ECO:0007669"/>
    <property type="project" value="InterPro"/>
</dbReference>
<feature type="domain" description="ABC transporter" evidence="9">
    <location>
        <begin position="782"/>
        <end position="1024"/>
    </location>
</feature>
<dbReference type="InterPro" id="IPR027417">
    <property type="entry name" value="P-loop_NTPase"/>
</dbReference>
<dbReference type="Pfam" id="PF00005">
    <property type="entry name" value="ABC_tran"/>
    <property type="match status" value="2"/>
</dbReference>
<feature type="transmembrane region" description="Helical" evidence="8">
    <location>
        <begin position="1213"/>
        <end position="1240"/>
    </location>
</feature>
<feature type="transmembrane region" description="Helical" evidence="8">
    <location>
        <begin position="587"/>
        <end position="603"/>
    </location>
</feature>
<dbReference type="SMART" id="SM00382">
    <property type="entry name" value="AAA"/>
    <property type="match status" value="2"/>
</dbReference>
<evidence type="ECO:0000313" key="10">
    <source>
        <dbReference type="EMBL" id="CAD8447632.1"/>
    </source>
</evidence>
<feature type="transmembrane region" description="Helical" evidence="8">
    <location>
        <begin position="443"/>
        <end position="464"/>
    </location>
</feature>
<dbReference type="Pfam" id="PF01061">
    <property type="entry name" value="ABC2_membrane"/>
    <property type="match status" value="2"/>
</dbReference>
<dbReference type="GO" id="GO:0005524">
    <property type="term" value="F:ATP binding"/>
    <property type="evidence" value="ECO:0007669"/>
    <property type="project" value="UniProtKB-KW"/>
</dbReference>
<keyword evidence="7 8" id="KW-0472">Membrane</keyword>
<reference evidence="10" key="1">
    <citation type="submission" date="2021-01" db="EMBL/GenBank/DDBJ databases">
        <authorList>
            <person name="Corre E."/>
            <person name="Pelletier E."/>
            <person name="Niang G."/>
            <person name="Scheremetjew M."/>
            <person name="Finn R."/>
            <person name="Kale V."/>
            <person name="Holt S."/>
            <person name="Cochrane G."/>
            <person name="Meng A."/>
            <person name="Brown T."/>
            <person name="Cohen L."/>
        </authorList>
    </citation>
    <scope>NUCLEOTIDE SEQUENCE</scope>
    <source>
        <strain evidence="10">CCAC1681</strain>
    </source>
</reference>
<dbReference type="Gene3D" id="3.40.50.300">
    <property type="entry name" value="P-loop containing nucleotide triphosphate hydrolases"/>
    <property type="match status" value="2"/>
</dbReference>
<keyword evidence="3 8" id="KW-0812">Transmembrane</keyword>
<keyword evidence="2" id="KW-0813">Transport</keyword>
<feature type="transmembrane region" description="Helical" evidence="8">
    <location>
        <begin position="1137"/>
        <end position="1159"/>
    </location>
</feature>
<keyword evidence="4" id="KW-0547">Nucleotide-binding</keyword>
<feature type="transmembrane region" description="Helical" evidence="8">
    <location>
        <begin position="1171"/>
        <end position="1192"/>
    </location>
</feature>
<dbReference type="InterPro" id="IPR003439">
    <property type="entry name" value="ABC_transporter-like_ATP-bd"/>
</dbReference>
<name>A0A7S0GY71_MICPS</name>